<keyword evidence="3" id="KW-1185">Reference proteome</keyword>
<dbReference type="AlphaFoldDB" id="A0A1G8RAH8"/>
<feature type="signal peptide" evidence="1">
    <location>
        <begin position="1"/>
        <end position="19"/>
    </location>
</feature>
<organism evidence="2 3">
    <name type="scientific">Mesorhizobium muleiense</name>
    <dbReference type="NCBI Taxonomy" id="1004279"/>
    <lineage>
        <taxon>Bacteria</taxon>
        <taxon>Pseudomonadati</taxon>
        <taxon>Pseudomonadota</taxon>
        <taxon>Alphaproteobacteria</taxon>
        <taxon>Hyphomicrobiales</taxon>
        <taxon>Phyllobacteriaceae</taxon>
        <taxon>Mesorhizobium</taxon>
    </lineage>
</organism>
<dbReference type="Proteomes" id="UP000198894">
    <property type="component" value="Unassembled WGS sequence"/>
</dbReference>
<evidence type="ECO:0000313" key="2">
    <source>
        <dbReference type="EMBL" id="SDJ14064.1"/>
    </source>
</evidence>
<accession>A0A1G8RAH8</accession>
<evidence type="ECO:0000256" key="1">
    <source>
        <dbReference type="SAM" id="SignalP"/>
    </source>
</evidence>
<sequence>MFRYTALAALCVVAGSASAGELTARQGGTVDLGNFHGVVYYTEADDGYRVVTTMAAGEENLPVRFVATLSEGQAFVISVPGALAGAGQALEISRAKGKLVVAEVESTQ</sequence>
<proteinExistence type="predicted"/>
<dbReference type="EMBL" id="FNEE01000004">
    <property type="protein sequence ID" value="SDJ14064.1"/>
    <property type="molecule type" value="Genomic_DNA"/>
</dbReference>
<name>A0A1G8RAH8_9HYPH</name>
<reference evidence="3" key="1">
    <citation type="submission" date="2016-10" db="EMBL/GenBank/DDBJ databases">
        <authorList>
            <person name="Varghese N."/>
            <person name="Submissions S."/>
        </authorList>
    </citation>
    <scope>NUCLEOTIDE SEQUENCE [LARGE SCALE GENOMIC DNA]</scope>
    <source>
        <strain evidence="3">CGMCC 1.11022</strain>
    </source>
</reference>
<evidence type="ECO:0000313" key="3">
    <source>
        <dbReference type="Proteomes" id="UP000198894"/>
    </source>
</evidence>
<gene>
    <name evidence="2" type="ORF">SAMN05428953_104321</name>
</gene>
<protein>
    <submittedName>
        <fullName evidence="2">Uncharacterized protein</fullName>
    </submittedName>
</protein>
<dbReference type="RefSeq" id="WP_027151640.1">
    <property type="nucleotide sequence ID" value="NZ_FNEE01000004.1"/>
</dbReference>
<feature type="chain" id="PRO_5011781574" evidence="1">
    <location>
        <begin position="20"/>
        <end position="108"/>
    </location>
</feature>
<keyword evidence="1" id="KW-0732">Signal</keyword>